<sequence length="417" mass="46253">MSNFWTILWHTYWTKIKTKSFLITTIITALLFVLLANITTIIDAFSNEETPKVAVIDETNSSIQAIERIEAYTSEEVILESVQQSEAEVDEKVISGEFTGALYLTSNGENLISGEYKSLSIADTTISSLLQTALQQIKTELTAESINLSPEQLQTLYAPVSFETTALEENAKSQEELSQARGLVYVVLFLIYFAVIMYASMIANEVATEKSSRIMEILISSTPPVQQMFAKILGIALLSVTQMLILGSIGFIALRESMSKLEGGWFEAFGFSNLSLGILVYAAIFFLLGYFLYATLAAFLGSLVSRIEDVQQMIMPMTMLVVVGFLLSMYGLSNPDTTFITIASYIPFFTPMLMFLRVGMLSLPVWEPILGMAVLIVTTIILAIFGARVYRGGVLMYGRSSSYKDIKKAIQLTKKEK</sequence>
<organism evidence="8 9">
    <name type="scientific">Cytobacillus kochii</name>
    <dbReference type="NCBI Taxonomy" id="859143"/>
    <lineage>
        <taxon>Bacteria</taxon>
        <taxon>Bacillati</taxon>
        <taxon>Bacillota</taxon>
        <taxon>Bacilli</taxon>
        <taxon>Bacillales</taxon>
        <taxon>Bacillaceae</taxon>
        <taxon>Cytobacillus</taxon>
    </lineage>
</organism>
<evidence type="ECO:0000259" key="7">
    <source>
        <dbReference type="Pfam" id="PF12698"/>
    </source>
</evidence>
<evidence type="ECO:0000313" key="8">
    <source>
        <dbReference type="EMBL" id="ASV66348.1"/>
    </source>
</evidence>
<evidence type="ECO:0000256" key="4">
    <source>
        <dbReference type="ARBA" id="ARBA00022989"/>
    </source>
</evidence>
<dbReference type="KEGG" id="bko:CKF48_02730"/>
<keyword evidence="5 6" id="KW-0472">Membrane</keyword>
<feature type="transmembrane region" description="Helical" evidence="6">
    <location>
        <begin position="369"/>
        <end position="390"/>
    </location>
</feature>
<dbReference type="GO" id="GO:0005886">
    <property type="term" value="C:plasma membrane"/>
    <property type="evidence" value="ECO:0007669"/>
    <property type="project" value="UniProtKB-SubCell"/>
</dbReference>
<dbReference type="RefSeq" id="WP_095369923.1">
    <property type="nucleotide sequence ID" value="NZ_CP022983.1"/>
</dbReference>
<dbReference type="InterPro" id="IPR013525">
    <property type="entry name" value="ABC2_TM"/>
</dbReference>
<dbReference type="Proteomes" id="UP000215137">
    <property type="component" value="Chromosome"/>
</dbReference>
<protein>
    <recommendedName>
        <fullName evidence="7">ABC-2 type transporter transmembrane domain-containing protein</fullName>
    </recommendedName>
</protein>
<feature type="domain" description="ABC-2 type transporter transmembrane" evidence="7">
    <location>
        <begin position="19"/>
        <end position="385"/>
    </location>
</feature>
<feature type="transmembrane region" description="Helical" evidence="6">
    <location>
        <begin position="274"/>
        <end position="293"/>
    </location>
</feature>
<dbReference type="PANTHER" id="PTHR30294:SF29">
    <property type="entry name" value="MULTIDRUG ABC TRANSPORTER PERMEASE YBHS-RELATED"/>
    <property type="match status" value="1"/>
</dbReference>
<keyword evidence="9" id="KW-1185">Reference proteome</keyword>
<feature type="transmembrane region" description="Helical" evidence="6">
    <location>
        <begin position="182"/>
        <end position="203"/>
    </location>
</feature>
<accession>A0A248TDP8</accession>
<dbReference type="AlphaFoldDB" id="A0A248TDP8"/>
<dbReference type="EMBL" id="CP022983">
    <property type="protein sequence ID" value="ASV66348.1"/>
    <property type="molecule type" value="Genomic_DNA"/>
</dbReference>
<feature type="transmembrane region" description="Helical" evidence="6">
    <location>
        <begin position="313"/>
        <end position="332"/>
    </location>
</feature>
<evidence type="ECO:0000313" key="9">
    <source>
        <dbReference type="Proteomes" id="UP000215137"/>
    </source>
</evidence>
<evidence type="ECO:0000256" key="2">
    <source>
        <dbReference type="ARBA" id="ARBA00022475"/>
    </source>
</evidence>
<evidence type="ECO:0000256" key="3">
    <source>
        <dbReference type="ARBA" id="ARBA00022692"/>
    </source>
</evidence>
<dbReference type="OrthoDB" id="9768837at2"/>
<dbReference type="Pfam" id="PF12698">
    <property type="entry name" value="ABC2_membrane_3"/>
    <property type="match status" value="1"/>
</dbReference>
<keyword evidence="3 6" id="KW-0812">Transmembrane</keyword>
<dbReference type="InterPro" id="IPR051449">
    <property type="entry name" value="ABC-2_transporter_component"/>
</dbReference>
<feature type="transmembrane region" description="Helical" evidence="6">
    <location>
        <begin position="339"/>
        <end position="363"/>
    </location>
</feature>
<dbReference type="GO" id="GO:0140359">
    <property type="term" value="F:ABC-type transporter activity"/>
    <property type="evidence" value="ECO:0007669"/>
    <property type="project" value="InterPro"/>
</dbReference>
<reference evidence="8 9" key="1">
    <citation type="submission" date="2017-08" db="EMBL/GenBank/DDBJ databases">
        <title>Complete Genome Sequence of Bacillus kochii Oregon-R-modENCODE STRAIN BDGP4, isolated from Drosophila melanogaster gut.</title>
        <authorList>
            <person name="Wan K.H."/>
            <person name="Yu C."/>
            <person name="Park S."/>
            <person name="Hammonds A.S."/>
            <person name="Booth B.W."/>
            <person name="Celniker S.E."/>
        </authorList>
    </citation>
    <scope>NUCLEOTIDE SEQUENCE [LARGE SCALE GENOMIC DNA]</scope>
    <source>
        <strain evidence="8 9">BDGP4</strain>
    </source>
</reference>
<proteinExistence type="predicted"/>
<comment type="subcellular location">
    <subcellularLocation>
        <location evidence="1">Cell membrane</location>
        <topology evidence="1">Multi-pass membrane protein</topology>
    </subcellularLocation>
</comment>
<gene>
    <name evidence="8" type="ORF">CKF48_02730</name>
</gene>
<evidence type="ECO:0000256" key="1">
    <source>
        <dbReference type="ARBA" id="ARBA00004651"/>
    </source>
</evidence>
<feature type="transmembrane region" description="Helical" evidence="6">
    <location>
        <begin position="232"/>
        <end position="254"/>
    </location>
</feature>
<feature type="transmembrane region" description="Helical" evidence="6">
    <location>
        <begin position="20"/>
        <end position="42"/>
    </location>
</feature>
<evidence type="ECO:0000256" key="6">
    <source>
        <dbReference type="SAM" id="Phobius"/>
    </source>
</evidence>
<name>A0A248TDP8_9BACI</name>
<dbReference type="PANTHER" id="PTHR30294">
    <property type="entry name" value="MEMBRANE COMPONENT OF ABC TRANSPORTER YHHJ-RELATED"/>
    <property type="match status" value="1"/>
</dbReference>
<evidence type="ECO:0000256" key="5">
    <source>
        <dbReference type="ARBA" id="ARBA00023136"/>
    </source>
</evidence>
<keyword evidence="4 6" id="KW-1133">Transmembrane helix</keyword>
<keyword evidence="2" id="KW-1003">Cell membrane</keyword>